<evidence type="ECO:0000313" key="6">
    <source>
        <dbReference type="EMBL" id="OAQ38318.1"/>
    </source>
</evidence>
<keyword evidence="3" id="KW-0808">Transferase</keyword>
<gene>
    <name evidence="6" type="ORF">A5893_16145</name>
</gene>
<evidence type="ECO:0000256" key="5">
    <source>
        <dbReference type="ARBA" id="ARBA00023098"/>
    </source>
</evidence>
<sequence length="371" mass="43327">MISLQQIFTKAFASVGVTINGDKTWDIQVHNPKLYSRIVGGGSIAFGEAYMDGWWDCEDVDEFLHRVLYHRLDKKLPRDINTAIYYLNAKFKNRQTLGRAKEVAYKHYDIGNELFEKMLDSRMQYSCGYWEKAESLEEAQEAKLDLICRKLKLEKGMTLLEIGCGWGGFAKYVTQKYGVSVVGITISEQQAILARELNKGLPVEIRVQDYRDVNEKFDRVVSIAMLEAVGYRNFRNYMEVADRNLKDDGIFFIHTIGGNYDAKTTDPWIDKYIFPNGMLPSASQLSKAWQGLFVLEDWHNFGTYYDPTLMAWLKKFEENWESIKHDYDETFYRMWRFFLCASAASFRSRKNHLWHIVLTKPVRLGIYQSVR</sequence>
<dbReference type="InterPro" id="IPR003333">
    <property type="entry name" value="CMAS"/>
</dbReference>
<evidence type="ECO:0000256" key="1">
    <source>
        <dbReference type="ARBA" id="ARBA00010815"/>
    </source>
</evidence>
<dbReference type="InterPro" id="IPR050723">
    <property type="entry name" value="CFA/CMAS"/>
</dbReference>
<reference evidence="6 7" key="2">
    <citation type="submission" date="2016-06" db="EMBL/GenBank/DDBJ databases">
        <title>Pedobacter psychrophilus sp. nov., isolated from Antarctic fragmentary rock.</title>
        <authorList>
            <person name="Svec P."/>
        </authorList>
    </citation>
    <scope>NUCLEOTIDE SEQUENCE [LARGE SCALE GENOMIC DNA]</scope>
    <source>
        <strain evidence="6 7">CCM 8644</strain>
    </source>
</reference>
<dbReference type="AlphaFoldDB" id="A0A179DBF4"/>
<dbReference type="Proteomes" id="UP000078459">
    <property type="component" value="Unassembled WGS sequence"/>
</dbReference>
<keyword evidence="7" id="KW-1185">Reference proteome</keyword>
<protein>
    <submittedName>
        <fullName evidence="6">Cyclopropane-fatty-acyl-phospholipid synthase</fullName>
    </submittedName>
</protein>
<name>A0A179DBF4_9SPHI</name>
<dbReference type="EMBL" id="LWHJ01000031">
    <property type="protein sequence ID" value="OAQ38318.1"/>
    <property type="molecule type" value="Genomic_DNA"/>
</dbReference>
<dbReference type="OrthoDB" id="9782855at2"/>
<evidence type="ECO:0000313" key="7">
    <source>
        <dbReference type="Proteomes" id="UP000078459"/>
    </source>
</evidence>
<dbReference type="PANTHER" id="PTHR43667:SF1">
    <property type="entry name" value="CYCLOPROPANE-FATTY-ACYL-PHOSPHOLIPID SYNTHASE"/>
    <property type="match status" value="1"/>
</dbReference>
<dbReference type="GO" id="GO:0008610">
    <property type="term" value="P:lipid biosynthetic process"/>
    <property type="evidence" value="ECO:0007669"/>
    <property type="project" value="InterPro"/>
</dbReference>
<dbReference type="Gene3D" id="3.40.50.150">
    <property type="entry name" value="Vaccinia Virus protein VP39"/>
    <property type="match status" value="1"/>
</dbReference>
<dbReference type="InterPro" id="IPR029063">
    <property type="entry name" value="SAM-dependent_MTases_sf"/>
</dbReference>
<organism evidence="6 7">
    <name type="scientific">Pedobacter psychrophilus</name>
    <dbReference type="NCBI Taxonomy" id="1826909"/>
    <lineage>
        <taxon>Bacteria</taxon>
        <taxon>Pseudomonadati</taxon>
        <taxon>Bacteroidota</taxon>
        <taxon>Sphingobacteriia</taxon>
        <taxon>Sphingobacteriales</taxon>
        <taxon>Sphingobacteriaceae</taxon>
        <taxon>Pedobacter</taxon>
    </lineage>
</organism>
<accession>A0A179DBF4</accession>
<keyword evidence="4" id="KW-0949">S-adenosyl-L-methionine</keyword>
<dbReference type="PIRSF" id="PIRSF003085">
    <property type="entry name" value="CMAS"/>
    <property type="match status" value="1"/>
</dbReference>
<dbReference type="CDD" id="cd02440">
    <property type="entry name" value="AdoMet_MTases"/>
    <property type="match status" value="1"/>
</dbReference>
<dbReference type="RefSeq" id="WP_068823713.1">
    <property type="nucleotide sequence ID" value="NZ_LWHJ01000031.1"/>
</dbReference>
<dbReference type="GO" id="GO:0032259">
    <property type="term" value="P:methylation"/>
    <property type="evidence" value="ECO:0007669"/>
    <property type="project" value="UniProtKB-KW"/>
</dbReference>
<dbReference type="NCBIfam" id="NF008686">
    <property type="entry name" value="PRK11705.1"/>
    <property type="match status" value="1"/>
</dbReference>
<reference evidence="6 7" key="1">
    <citation type="submission" date="2016-04" db="EMBL/GenBank/DDBJ databases">
        <authorList>
            <person name="Evans L.H."/>
            <person name="Alamgir A."/>
            <person name="Owens N."/>
            <person name="Weber N.D."/>
            <person name="Virtaneva K."/>
            <person name="Barbian K."/>
            <person name="Babar A."/>
            <person name="Rosenke K."/>
        </authorList>
    </citation>
    <scope>NUCLEOTIDE SEQUENCE [LARGE SCALE GENOMIC DNA]</scope>
    <source>
        <strain evidence="6 7">CCM 8644</strain>
    </source>
</reference>
<dbReference type="GO" id="GO:0008168">
    <property type="term" value="F:methyltransferase activity"/>
    <property type="evidence" value="ECO:0007669"/>
    <property type="project" value="UniProtKB-KW"/>
</dbReference>
<dbReference type="STRING" id="1826909.A5893_16145"/>
<dbReference type="Pfam" id="PF02353">
    <property type="entry name" value="CMAS"/>
    <property type="match status" value="1"/>
</dbReference>
<dbReference type="PANTHER" id="PTHR43667">
    <property type="entry name" value="CYCLOPROPANE-FATTY-ACYL-PHOSPHOLIPID SYNTHASE"/>
    <property type="match status" value="1"/>
</dbReference>
<proteinExistence type="inferred from homology"/>
<keyword evidence="5" id="KW-0443">Lipid metabolism</keyword>
<comment type="similarity">
    <text evidence="1">Belongs to the CFA/CMAS family.</text>
</comment>
<dbReference type="SUPFAM" id="SSF53335">
    <property type="entry name" value="S-adenosyl-L-methionine-dependent methyltransferases"/>
    <property type="match status" value="1"/>
</dbReference>
<evidence type="ECO:0000256" key="2">
    <source>
        <dbReference type="ARBA" id="ARBA00022603"/>
    </source>
</evidence>
<comment type="caution">
    <text evidence="6">The sequence shown here is derived from an EMBL/GenBank/DDBJ whole genome shotgun (WGS) entry which is preliminary data.</text>
</comment>
<evidence type="ECO:0000256" key="3">
    <source>
        <dbReference type="ARBA" id="ARBA00022679"/>
    </source>
</evidence>
<evidence type="ECO:0000256" key="4">
    <source>
        <dbReference type="ARBA" id="ARBA00022691"/>
    </source>
</evidence>
<keyword evidence="2" id="KW-0489">Methyltransferase</keyword>